<dbReference type="Proteomes" id="UP000824469">
    <property type="component" value="Unassembled WGS sequence"/>
</dbReference>
<name>A0AA38CGX2_TAXCH</name>
<dbReference type="AlphaFoldDB" id="A0AA38CGX2"/>
<gene>
    <name evidence="1" type="ORF">KI387_030663</name>
</gene>
<keyword evidence="2" id="KW-1185">Reference proteome</keyword>
<organism evidence="1 2">
    <name type="scientific">Taxus chinensis</name>
    <name type="common">Chinese yew</name>
    <name type="synonym">Taxus wallichiana var. chinensis</name>
    <dbReference type="NCBI Taxonomy" id="29808"/>
    <lineage>
        <taxon>Eukaryota</taxon>
        <taxon>Viridiplantae</taxon>
        <taxon>Streptophyta</taxon>
        <taxon>Embryophyta</taxon>
        <taxon>Tracheophyta</taxon>
        <taxon>Spermatophyta</taxon>
        <taxon>Pinopsida</taxon>
        <taxon>Pinidae</taxon>
        <taxon>Conifers II</taxon>
        <taxon>Cupressales</taxon>
        <taxon>Taxaceae</taxon>
        <taxon>Taxus</taxon>
    </lineage>
</organism>
<feature type="non-terminal residue" evidence="1">
    <location>
        <position position="1"/>
    </location>
</feature>
<protein>
    <submittedName>
        <fullName evidence="1">Uncharacterized protein</fullName>
    </submittedName>
</protein>
<evidence type="ECO:0000313" key="1">
    <source>
        <dbReference type="EMBL" id="KAH9298981.1"/>
    </source>
</evidence>
<sequence length="90" mass="10098">SLTNLATYQFHHSEVVYVPDRFETLLCTLVHGCYHSEASHQPWFHMPTPCLCLNHLLSHTVGNPTDTSEIPKIPVGDKEFAKILDANPSV</sequence>
<accession>A0AA38CGX2</accession>
<reference evidence="1 2" key="1">
    <citation type="journal article" date="2021" name="Nat. Plants">
        <title>The Taxus genome provides insights into paclitaxel biosynthesis.</title>
        <authorList>
            <person name="Xiong X."/>
            <person name="Gou J."/>
            <person name="Liao Q."/>
            <person name="Li Y."/>
            <person name="Zhou Q."/>
            <person name="Bi G."/>
            <person name="Li C."/>
            <person name="Du R."/>
            <person name="Wang X."/>
            <person name="Sun T."/>
            <person name="Guo L."/>
            <person name="Liang H."/>
            <person name="Lu P."/>
            <person name="Wu Y."/>
            <person name="Zhang Z."/>
            <person name="Ro D.K."/>
            <person name="Shang Y."/>
            <person name="Huang S."/>
            <person name="Yan J."/>
        </authorList>
    </citation>
    <scope>NUCLEOTIDE SEQUENCE [LARGE SCALE GENOMIC DNA]</scope>
    <source>
        <strain evidence="1">Ta-2019</strain>
    </source>
</reference>
<comment type="caution">
    <text evidence="1">The sequence shown here is derived from an EMBL/GenBank/DDBJ whole genome shotgun (WGS) entry which is preliminary data.</text>
</comment>
<dbReference type="EMBL" id="JAHRHJ020000010">
    <property type="protein sequence ID" value="KAH9298981.1"/>
    <property type="molecule type" value="Genomic_DNA"/>
</dbReference>
<evidence type="ECO:0000313" key="2">
    <source>
        <dbReference type="Proteomes" id="UP000824469"/>
    </source>
</evidence>
<feature type="non-terminal residue" evidence="1">
    <location>
        <position position="90"/>
    </location>
</feature>
<proteinExistence type="predicted"/>